<evidence type="ECO:0000256" key="1">
    <source>
        <dbReference type="ARBA" id="ARBA00022801"/>
    </source>
</evidence>
<dbReference type="PANTHER" id="PTHR46521:SF4">
    <property type="entry name" value="SUCROSE-PHOSPHATASE 2-RELATED"/>
    <property type="match status" value="1"/>
</dbReference>
<evidence type="ECO:0000313" key="3">
    <source>
        <dbReference type="EMBL" id="QKX52664.1"/>
    </source>
</evidence>
<dbReference type="InterPro" id="IPR006379">
    <property type="entry name" value="HAD-SF_hydro_IIB"/>
</dbReference>
<dbReference type="InterPro" id="IPR036412">
    <property type="entry name" value="HAD-like_sf"/>
</dbReference>
<organism evidence="3 4">
    <name type="scientific">Planococcus glaciei</name>
    <dbReference type="NCBI Taxonomy" id="459472"/>
    <lineage>
        <taxon>Bacteria</taxon>
        <taxon>Bacillati</taxon>
        <taxon>Bacillota</taxon>
        <taxon>Bacilli</taxon>
        <taxon>Bacillales</taxon>
        <taxon>Caryophanaceae</taxon>
        <taxon>Planococcus</taxon>
    </lineage>
</organism>
<dbReference type="GO" id="GO:0016791">
    <property type="term" value="F:phosphatase activity"/>
    <property type="evidence" value="ECO:0007669"/>
    <property type="project" value="UniProtKB-ARBA"/>
</dbReference>
<dbReference type="Gene3D" id="3.40.50.1000">
    <property type="entry name" value="HAD superfamily/HAD-like"/>
    <property type="match status" value="1"/>
</dbReference>
<dbReference type="InterPro" id="IPR006380">
    <property type="entry name" value="SPP-like_dom"/>
</dbReference>
<dbReference type="PANTHER" id="PTHR46521">
    <property type="entry name" value="SUCROSE-PHOSPHATASE 2-RELATED"/>
    <property type="match status" value="1"/>
</dbReference>
<reference evidence="4" key="2">
    <citation type="submission" date="2020-06" db="EMBL/GenBank/DDBJ databases">
        <title>Isolation of Planomicrobium glaciei.</title>
        <authorList>
            <person name="Malisova L."/>
            <person name="Safrankova R."/>
            <person name="Jakubu V."/>
            <person name="Spanelova P."/>
        </authorList>
    </citation>
    <scope>NUCLEOTIDE SEQUENCE [LARGE SCALE GENOMIC DNA]</scope>
    <source>
        <strain evidence="4">NRL-ATB46093</strain>
    </source>
</reference>
<dbReference type="EMBL" id="CP051177">
    <property type="protein sequence ID" value="QKX52664.1"/>
    <property type="molecule type" value="Genomic_DNA"/>
</dbReference>
<dbReference type="SFLD" id="SFLDS00003">
    <property type="entry name" value="Haloacid_Dehalogenase"/>
    <property type="match status" value="1"/>
</dbReference>
<keyword evidence="1 3" id="KW-0378">Hydrolase</keyword>
<dbReference type="Proteomes" id="UP000509222">
    <property type="component" value="Chromosome"/>
</dbReference>
<sequence length="233" mass="26016">MLATDLDGTLVGDPDGLQQLLEFYEEQVYDVSLIYITGRYFDSALSLIEEENLPVPDILVTDVGSSIYIGNSFDKDLEWQKRIKANWMPDEIHAIAATVPGLTKQPMFLENRCSYYVADEKPVEEFRNKLAASGIPYKLIFSGGKDVDIVPEESGKGRALQYLLDKYKVEDAKLLVAGDSGNDLEMLTLGFPSVIVGNAQPELLESDEHPRIFRAKKGFAGGIHEAWTHFHSE</sequence>
<evidence type="ECO:0000313" key="4">
    <source>
        <dbReference type="Proteomes" id="UP000509222"/>
    </source>
</evidence>
<dbReference type="NCBIfam" id="TIGR01484">
    <property type="entry name" value="HAD-SF-IIB"/>
    <property type="match status" value="1"/>
</dbReference>
<dbReference type="SFLD" id="SFLDG01141">
    <property type="entry name" value="C2.B.1:_Sucrose_Phosphatase_Li"/>
    <property type="match status" value="1"/>
</dbReference>
<name>A0A7H8QF81_9BACL</name>
<keyword evidence="4" id="KW-1185">Reference proteome</keyword>
<dbReference type="InterPro" id="IPR023214">
    <property type="entry name" value="HAD_sf"/>
</dbReference>
<protein>
    <submittedName>
        <fullName evidence="3">HAD-IIB family hydrolase</fullName>
    </submittedName>
</protein>
<gene>
    <name evidence="3" type="ORF">HF394_09715</name>
</gene>
<dbReference type="SUPFAM" id="SSF56784">
    <property type="entry name" value="HAD-like"/>
    <property type="match status" value="1"/>
</dbReference>
<feature type="domain" description="Sucrose phosphatase-like" evidence="2">
    <location>
        <begin position="1"/>
        <end position="231"/>
    </location>
</feature>
<dbReference type="AlphaFoldDB" id="A0A7H8QF81"/>
<evidence type="ECO:0000259" key="2">
    <source>
        <dbReference type="Pfam" id="PF05116"/>
    </source>
</evidence>
<dbReference type="Pfam" id="PF05116">
    <property type="entry name" value="S6PP"/>
    <property type="match status" value="1"/>
</dbReference>
<dbReference type="Gene3D" id="3.90.1070.10">
    <property type="match status" value="1"/>
</dbReference>
<proteinExistence type="predicted"/>
<accession>A0A7H8QF81</accession>
<dbReference type="InterPro" id="IPR051518">
    <property type="entry name" value="Sucrose_Phosphatase"/>
</dbReference>
<dbReference type="SFLD" id="SFLDG01140">
    <property type="entry name" value="C2.B:_Phosphomannomutase_and_P"/>
    <property type="match status" value="1"/>
</dbReference>
<reference evidence="3 4" key="1">
    <citation type="submission" date="2020-04" db="EMBL/GenBank/DDBJ databases">
        <authorList>
            <person name="Pajer P."/>
            <person name="Broz P."/>
        </authorList>
    </citation>
    <scope>NUCLEOTIDE SEQUENCE [LARGE SCALE GENOMIC DNA]</scope>
    <source>
        <strain evidence="4">NRL-ATB46093</strain>
    </source>
</reference>